<gene>
    <name evidence="1" type="ORF">T23_20840</name>
</gene>
<proteinExistence type="predicted"/>
<dbReference type="EMBL" id="AP028127">
    <property type="protein sequence ID" value="BEH91982.1"/>
    <property type="molecule type" value="Genomic_DNA"/>
</dbReference>
<protein>
    <submittedName>
        <fullName evidence="1">Uncharacterized protein</fullName>
    </submittedName>
</protein>
<evidence type="ECO:0000313" key="2">
    <source>
        <dbReference type="Proteomes" id="UP001432099"/>
    </source>
</evidence>
<evidence type="ECO:0000313" key="1">
    <source>
        <dbReference type="EMBL" id="BEH91982.1"/>
    </source>
</evidence>
<keyword evidence="2" id="KW-1185">Reference proteome</keyword>
<accession>A0ABM8IL51</accession>
<dbReference type="RefSeq" id="WP_338617665.1">
    <property type="nucleotide sequence ID" value="NZ_AP028127.1"/>
</dbReference>
<sequence length="138" mass="16348">MLDVTRLVRMDKGAKEVVIGMLRLYKDLKGIKLISSNREREISKDKVLRDKEIDYYLKEFEKSWNLLPETIQTILQEFYMGDSLKSGAGIRLSLSLSYSERQIHRLKRDGIRRLYNLLILNADEEIFVIYKKIKDCFI</sequence>
<name>A0ABM8IL51_9FIRM</name>
<reference evidence="1" key="1">
    <citation type="journal article" date="2024" name="Int. J. Syst. Evol. Microbiol.">
        <title>Turicibacter faecis sp. nov., isolated from faeces of heart failure mouse model.</title>
        <authorList>
            <person name="Imamura Y."/>
            <person name="Motooka D."/>
            <person name="Nakajima Y."/>
            <person name="Ito S."/>
            <person name="Kitakaze M."/>
            <person name="Iida T."/>
            <person name="Nakamura S."/>
        </authorList>
    </citation>
    <scope>NUCLEOTIDE SEQUENCE</scope>
    <source>
        <strain evidence="1">TC023</strain>
    </source>
</reference>
<organism evidence="1 2">
    <name type="scientific">Turicibacter faecis</name>
    <dbReference type="NCBI Taxonomy" id="2963365"/>
    <lineage>
        <taxon>Bacteria</taxon>
        <taxon>Bacillati</taxon>
        <taxon>Bacillota</taxon>
        <taxon>Erysipelotrichia</taxon>
        <taxon>Erysipelotrichales</taxon>
        <taxon>Turicibacteraceae</taxon>
        <taxon>Turicibacter</taxon>
    </lineage>
</organism>
<dbReference type="Proteomes" id="UP001432099">
    <property type="component" value="Chromosome"/>
</dbReference>